<accession>A0A146FC57</accession>
<reference evidence="4" key="2">
    <citation type="submission" date="2016-02" db="EMBL/GenBank/DDBJ databases">
        <title>Genome sequencing of Aspergillus luchuensis NBRC 4314.</title>
        <authorList>
            <person name="Yamada O."/>
        </authorList>
    </citation>
    <scope>NUCLEOTIDE SEQUENCE [LARGE SCALE GENOMIC DNA]</scope>
    <source>
        <strain evidence="4">RIB 2604</strain>
    </source>
</reference>
<protein>
    <submittedName>
        <fullName evidence="3">Similar to An01g12250</fullName>
    </submittedName>
</protein>
<name>A0A146FC57_ASPKA</name>
<evidence type="ECO:0000313" key="3">
    <source>
        <dbReference type="EMBL" id="GAT23229.1"/>
    </source>
</evidence>
<evidence type="ECO:0000313" key="5">
    <source>
        <dbReference type="Proteomes" id="UP000661280"/>
    </source>
</evidence>
<evidence type="ECO:0000313" key="2">
    <source>
        <dbReference type="EMBL" id="BCR93342.1"/>
    </source>
</evidence>
<feature type="compositionally biased region" description="Basic and acidic residues" evidence="1">
    <location>
        <begin position="1"/>
        <end position="30"/>
    </location>
</feature>
<organism evidence="3 4">
    <name type="scientific">Aspergillus kawachii</name>
    <name type="common">White koji mold</name>
    <name type="synonym">Aspergillus awamori var. kawachi</name>
    <dbReference type="NCBI Taxonomy" id="1069201"/>
    <lineage>
        <taxon>Eukaryota</taxon>
        <taxon>Fungi</taxon>
        <taxon>Dikarya</taxon>
        <taxon>Ascomycota</taxon>
        <taxon>Pezizomycotina</taxon>
        <taxon>Eurotiomycetes</taxon>
        <taxon>Eurotiomycetidae</taxon>
        <taxon>Eurotiales</taxon>
        <taxon>Aspergillaceae</taxon>
        <taxon>Aspergillus</taxon>
        <taxon>Aspergillus subgen. Circumdati</taxon>
    </lineage>
</organism>
<dbReference type="OrthoDB" id="4161186at2759"/>
<dbReference type="Proteomes" id="UP000661280">
    <property type="component" value="Chromosome 1"/>
</dbReference>
<sequence>MAGEWFRRTPARENIEANDREEAGQVRTEDESIEGELPDISHLKQRTKAISSI</sequence>
<dbReference type="GeneID" id="64954667"/>
<feature type="region of interest" description="Disordered" evidence="1">
    <location>
        <begin position="1"/>
        <end position="40"/>
    </location>
</feature>
<reference evidence="2" key="4">
    <citation type="submission" date="2021-02" db="EMBL/GenBank/DDBJ databases">
        <title>Aspergillus luchuensis mut. kawachii IFO 4304 genome sequence.</title>
        <authorList>
            <person name="Mori K."/>
            <person name="Kadooka C."/>
            <person name="Goto M."/>
            <person name="Futagami T."/>
        </authorList>
    </citation>
    <scope>NUCLEOTIDE SEQUENCE</scope>
    <source>
        <strain evidence="2">IFO 4308</strain>
    </source>
</reference>
<dbReference type="Proteomes" id="UP000075230">
    <property type="component" value="Unassembled WGS sequence"/>
</dbReference>
<dbReference type="EMBL" id="BCWF01000017">
    <property type="protein sequence ID" value="GAT23229.1"/>
    <property type="molecule type" value="Genomic_DNA"/>
</dbReference>
<dbReference type="KEGG" id="aluc:AKAW2_10388A"/>
<reference evidence="3 4" key="1">
    <citation type="journal article" date="2016" name="DNA Res.">
        <title>Genome sequence of Aspergillus luchuensis NBRC 4314.</title>
        <authorList>
            <person name="Yamada O."/>
            <person name="Machida M."/>
            <person name="Hosoyama A."/>
            <person name="Goto M."/>
            <person name="Takahashi T."/>
            <person name="Futagami T."/>
            <person name="Yamagata Y."/>
            <person name="Takeuchi M."/>
            <person name="Kobayashi T."/>
            <person name="Koike H."/>
            <person name="Abe K."/>
            <person name="Asai K."/>
            <person name="Arita M."/>
            <person name="Fujita N."/>
            <person name="Fukuda K."/>
            <person name="Higa K."/>
            <person name="Horikawa H."/>
            <person name="Ishikawa T."/>
            <person name="Jinno K."/>
            <person name="Kato Y."/>
            <person name="Kirimura K."/>
            <person name="Mizutani O."/>
            <person name="Nakasone K."/>
            <person name="Sano M."/>
            <person name="Shiraishi Y."/>
            <person name="Tsukahara M."/>
            <person name="Gomi K."/>
        </authorList>
    </citation>
    <scope>NUCLEOTIDE SEQUENCE [LARGE SCALE GENOMIC DNA]</scope>
    <source>
        <strain evidence="3 4">RIB 2604</strain>
    </source>
</reference>
<dbReference type="EMBL" id="AP024425">
    <property type="protein sequence ID" value="BCR93342.1"/>
    <property type="molecule type" value="Genomic_DNA"/>
</dbReference>
<dbReference type="AlphaFoldDB" id="A0A146FC57"/>
<evidence type="ECO:0000256" key="1">
    <source>
        <dbReference type="SAM" id="MobiDB-lite"/>
    </source>
</evidence>
<evidence type="ECO:0000313" key="4">
    <source>
        <dbReference type="Proteomes" id="UP000075230"/>
    </source>
</evidence>
<dbReference type="RefSeq" id="XP_041537108.1">
    <property type="nucleotide sequence ID" value="XM_041686634.1"/>
</dbReference>
<keyword evidence="5" id="KW-1185">Reference proteome</keyword>
<reference evidence="2" key="3">
    <citation type="submission" date="2021-01" db="EMBL/GenBank/DDBJ databases">
        <authorList>
            <consortium name="Aspergillus luchuensis mut. kawachii IFO 4304 genome sequencing consortium"/>
            <person name="Kazuki M."/>
            <person name="Futagami T."/>
        </authorList>
    </citation>
    <scope>NUCLEOTIDE SEQUENCE</scope>
    <source>
        <strain evidence="2">IFO 4308</strain>
    </source>
</reference>
<proteinExistence type="predicted"/>
<gene>
    <name evidence="2" type="ORF">AKAW2_10388A</name>
    <name evidence="3" type="ORF">RIB2604_01703670</name>
</gene>